<dbReference type="AlphaFoldDB" id="A0A5B7KIE8"/>
<keyword evidence="2" id="KW-1185">Reference proteome</keyword>
<gene>
    <name evidence="1" type="ORF">E2C01_100780</name>
</gene>
<reference evidence="1 2" key="1">
    <citation type="submission" date="2019-05" db="EMBL/GenBank/DDBJ databases">
        <title>Another draft genome of Portunus trituberculatus and its Hox gene families provides insights of decapod evolution.</title>
        <authorList>
            <person name="Jeong J.-H."/>
            <person name="Song I."/>
            <person name="Kim S."/>
            <person name="Choi T."/>
            <person name="Kim D."/>
            <person name="Ryu S."/>
            <person name="Kim W."/>
        </authorList>
    </citation>
    <scope>NUCLEOTIDE SEQUENCE [LARGE SCALE GENOMIC DNA]</scope>
    <source>
        <tissue evidence="1">Muscle</tissue>
    </source>
</reference>
<dbReference type="Proteomes" id="UP000324222">
    <property type="component" value="Unassembled WGS sequence"/>
</dbReference>
<dbReference type="EMBL" id="VSRR010144199">
    <property type="protein sequence ID" value="MPD05058.1"/>
    <property type="molecule type" value="Genomic_DNA"/>
</dbReference>
<proteinExistence type="predicted"/>
<name>A0A5B7KIE8_PORTR</name>
<sequence>MQEGKTDQGQQEDSKRKAHICCQFPVQLLERVGQKKWTNVLKPCS</sequence>
<protein>
    <submittedName>
        <fullName evidence="1">Uncharacterized protein</fullName>
    </submittedName>
</protein>
<evidence type="ECO:0000313" key="2">
    <source>
        <dbReference type="Proteomes" id="UP000324222"/>
    </source>
</evidence>
<comment type="caution">
    <text evidence="1">The sequence shown here is derived from an EMBL/GenBank/DDBJ whole genome shotgun (WGS) entry which is preliminary data.</text>
</comment>
<accession>A0A5B7KIE8</accession>
<organism evidence="1 2">
    <name type="scientific">Portunus trituberculatus</name>
    <name type="common">Swimming crab</name>
    <name type="synonym">Neptunus trituberculatus</name>
    <dbReference type="NCBI Taxonomy" id="210409"/>
    <lineage>
        <taxon>Eukaryota</taxon>
        <taxon>Metazoa</taxon>
        <taxon>Ecdysozoa</taxon>
        <taxon>Arthropoda</taxon>
        <taxon>Crustacea</taxon>
        <taxon>Multicrustacea</taxon>
        <taxon>Malacostraca</taxon>
        <taxon>Eumalacostraca</taxon>
        <taxon>Eucarida</taxon>
        <taxon>Decapoda</taxon>
        <taxon>Pleocyemata</taxon>
        <taxon>Brachyura</taxon>
        <taxon>Eubrachyura</taxon>
        <taxon>Portunoidea</taxon>
        <taxon>Portunidae</taxon>
        <taxon>Portuninae</taxon>
        <taxon>Portunus</taxon>
    </lineage>
</organism>
<evidence type="ECO:0000313" key="1">
    <source>
        <dbReference type="EMBL" id="MPD05058.1"/>
    </source>
</evidence>